<dbReference type="InterPro" id="IPR051536">
    <property type="entry name" value="UDG_Type-4/5"/>
</dbReference>
<dbReference type="InterPro" id="IPR005122">
    <property type="entry name" value="Uracil-DNA_glycosylase-like"/>
</dbReference>
<keyword evidence="8" id="KW-0378">Hydrolase</keyword>
<dbReference type="InterPro" id="IPR005273">
    <property type="entry name" value="Ura-DNA_glyco_family4"/>
</dbReference>
<dbReference type="EMBL" id="LNYT01000006">
    <property type="protein sequence ID" value="KTD49470.1"/>
    <property type="molecule type" value="Genomic_DNA"/>
</dbReference>
<gene>
    <name evidence="13" type="ORF">Lrub_0569</name>
</gene>
<evidence type="ECO:0000256" key="9">
    <source>
        <dbReference type="ARBA" id="ARBA00023004"/>
    </source>
</evidence>
<dbReference type="OrthoDB" id="5290748at2"/>
<dbReference type="SMART" id="SM00987">
    <property type="entry name" value="UreE_C"/>
    <property type="match status" value="1"/>
</dbReference>
<protein>
    <recommendedName>
        <fullName evidence="4">Type-4 uracil-DNA glycosylase</fullName>
        <ecNumber evidence="3">3.2.2.27</ecNumber>
    </recommendedName>
</protein>
<keyword evidence="5" id="KW-0004">4Fe-4S</keyword>
<evidence type="ECO:0000256" key="5">
    <source>
        <dbReference type="ARBA" id="ARBA00022485"/>
    </source>
</evidence>
<dbReference type="GO" id="GO:0046872">
    <property type="term" value="F:metal ion binding"/>
    <property type="evidence" value="ECO:0007669"/>
    <property type="project" value="UniProtKB-KW"/>
</dbReference>
<dbReference type="RefSeq" id="WP_058530698.1">
    <property type="nucleotide sequence ID" value="NZ_CAAAIN010000003.1"/>
</dbReference>
<keyword evidence="9" id="KW-0408">Iron</keyword>
<dbReference type="GO" id="GO:0051539">
    <property type="term" value="F:4 iron, 4 sulfur cluster binding"/>
    <property type="evidence" value="ECO:0007669"/>
    <property type="project" value="UniProtKB-KW"/>
</dbReference>
<dbReference type="STRING" id="458.Lrub_0569"/>
<comment type="caution">
    <text evidence="13">The sequence shown here is derived from an EMBL/GenBank/DDBJ whole genome shotgun (WGS) entry which is preliminary data.</text>
</comment>
<evidence type="ECO:0000256" key="10">
    <source>
        <dbReference type="ARBA" id="ARBA00023014"/>
    </source>
</evidence>
<evidence type="ECO:0000256" key="1">
    <source>
        <dbReference type="ARBA" id="ARBA00001400"/>
    </source>
</evidence>
<proteinExistence type="inferred from homology"/>
<keyword evidence="11" id="KW-0234">DNA repair</keyword>
<accession>A0A0W0XYX6</accession>
<dbReference type="AlphaFoldDB" id="A0A0W0XYX6"/>
<dbReference type="EC" id="3.2.2.27" evidence="3"/>
<dbReference type="PATRIC" id="fig|458.5.peg.589"/>
<dbReference type="Pfam" id="PF03167">
    <property type="entry name" value="UDG"/>
    <property type="match status" value="1"/>
</dbReference>
<dbReference type="CDD" id="cd10030">
    <property type="entry name" value="UDG-F4_TTUDGA_SPO1dp_like"/>
    <property type="match status" value="1"/>
</dbReference>
<comment type="catalytic activity">
    <reaction evidence="1">
        <text>Hydrolyzes single-stranded DNA or mismatched double-stranded DNA and polynucleotides, releasing free uracil.</text>
        <dbReference type="EC" id="3.2.2.27"/>
    </reaction>
</comment>
<evidence type="ECO:0000256" key="4">
    <source>
        <dbReference type="ARBA" id="ARBA00019403"/>
    </source>
</evidence>
<dbReference type="Gene3D" id="3.40.470.10">
    <property type="entry name" value="Uracil-DNA glycosylase-like domain"/>
    <property type="match status" value="1"/>
</dbReference>
<evidence type="ECO:0000256" key="3">
    <source>
        <dbReference type="ARBA" id="ARBA00012030"/>
    </source>
</evidence>
<evidence type="ECO:0000256" key="2">
    <source>
        <dbReference type="ARBA" id="ARBA00006521"/>
    </source>
</evidence>
<organism evidence="13 14">
    <name type="scientific">Legionella rubrilucens</name>
    <dbReference type="NCBI Taxonomy" id="458"/>
    <lineage>
        <taxon>Bacteria</taxon>
        <taxon>Pseudomonadati</taxon>
        <taxon>Pseudomonadota</taxon>
        <taxon>Gammaproteobacteria</taxon>
        <taxon>Legionellales</taxon>
        <taxon>Legionellaceae</taxon>
        <taxon>Legionella</taxon>
    </lineage>
</organism>
<reference evidence="13 14" key="1">
    <citation type="submission" date="2015-11" db="EMBL/GenBank/DDBJ databases">
        <title>Genomic analysis of 38 Legionella species identifies large and diverse effector repertoires.</title>
        <authorList>
            <person name="Burstein D."/>
            <person name="Amaro F."/>
            <person name="Zusman T."/>
            <person name="Lifshitz Z."/>
            <person name="Cohen O."/>
            <person name="Gilbert J.A."/>
            <person name="Pupko T."/>
            <person name="Shuman H.A."/>
            <person name="Segal G."/>
        </authorList>
    </citation>
    <scope>NUCLEOTIDE SEQUENCE [LARGE SCALE GENOMIC DNA]</scope>
    <source>
        <strain evidence="13 14">WA-270A-C2</strain>
    </source>
</reference>
<evidence type="ECO:0000256" key="7">
    <source>
        <dbReference type="ARBA" id="ARBA00022763"/>
    </source>
</evidence>
<dbReference type="Proteomes" id="UP000054608">
    <property type="component" value="Unassembled WGS sequence"/>
</dbReference>
<evidence type="ECO:0000256" key="11">
    <source>
        <dbReference type="ARBA" id="ARBA00023204"/>
    </source>
</evidence>
<keyword evidence="6" id="KW-0479">Metal-binding</keyword>
<keyword evidence="7" id="KW-0227">DNA damage</keyword>
<sequence length="221" mass="25006">MSNHLNHYYLQQMGIEPWILREGHAGCEKQLKQLMSAVASCRRCPLADTRTQTVFSRGNPNAKLMVIGEAPGFYEDKQGKPFVGKAGMLLDRMLKSIGLGEQQVYIANVLKCRPPDNRDPAADEIEQCRDYLVRQIELVSPALLLALGRFAGQFLMGKITPLNQMRTKLHYYQAIPFLVTYHPAYLLRNPKDKKQAFSDLLLVKQRLSSGDEQQATGLQSR</sequence>
<dbReference type="GO" id="GO:0004844">
    <property type="term" value="F:uracil DNA N-glycosylase activity"/>
    <property type="evidence" value="ECO:0007669"/>
    <property type="project" value="UniProtKB-EC"/>
</dbReference>
<dbReference type="PANTHER" id="PTHR33693:SF1">
    <property type="entry name" value="TYPE-4 URACIL-DNA GLYCOSYLASE"/>
    <property type="match status" value="1"/>
</dbReference>
<evidence type="ECO:0000259" key="12">
    <source>
        <dbReference type="SMART" id="SM00986"/>
    </source>
</evidence>
<evidence type="ECO:0000256" key="6">
    <source>
        <dbReference type="ARBA" id="ARBA00022723"/>
    </source>
</evidence>
<dbReference type="SMART" id="SM00986">
    <property type="entry name" value="UDG"/>
    <property type="match status" value="1"/>
</dbReference>
<dbReference type="SUPFAM" id="SSF52141">
    <property type="entry name" value="Uracil-DNA glycosylase-like"/>
    <property type="match status" value="1"/>
</dbReference>
<comment type="similarity">
    <text evidence="2">Belongs to the uracil-DNA glycosylase (UDG) superfamily. Type 4 (UDGa) family.</text>
</comment>
<keyword evidence="10" id="KW-0411">Iron-sulfur</keyword>
<name>A0A0W0XYX6_9GAMM</name>
<keyword evidence="14" id="KW-1185">Reference proteome</keyword>
<dbReference type="PANTHER" id="PTHR33693">
    <property type="entry name" value="TYPE-5 URACIL-DNA GLYCOSYLASE"/>
    <property type="match status" value="1"/>
</dbReference>
<evidence type="ECO:0000313" key="14">
    <source>
        <dbReference type="Proteomes" id="UP000054608"/>
    </source>
</evidence>
<dbReference type="GO" id="GO:0006281">
    <property type="term" value="P:DNA repair"/>
    <property type="evidence" value="ECO:0007669"/>
    <property type="project" value="UniProtKB-KW"/>
</dbReference>
<dbReference type="InterPro" id="IPR036895">
    <property type="entry name" value="Uracil-DNA_glycosylase-like_sf"/>
</dbReference>
<evidence type="ECO:0000256" key="8">
    <source>
        <dbReference type="ARBA" id="ARBA00022801"/>
    </source>
</evidence>
<feature type="domain" description="Uracil-DNA glycosylase-like" evidence="12">
    <location>
        <begin position="55"/>
        <end position="201"/>
    </location>
</feature>
<evidence type="ECO:0000313" key="13">
    <source>
        <dbReference type="EMBL" id="KTD49470.1"/>
    </source>
</evidence>
<dbReference type="NCBIfam" id="TIGR00758">
    <property type="entry name" value="UDG_fam4"/>
    <property type="match status" value="1"/>
</dbReference>